<organism evidence="1 2">
    <name type="scientific">Rufibacter quisquiliarum</name>
    <dbReference type="NCBI Taxonomy" id="1549639"/>
    <lineage>
        <taxon>Bacteria</taxon>
        <taxon>Pseudomonadati</taxon>
        <taxon>Bacteroidota</taxon>
        <taxon>Cytophagia</taxon>
        <taxon>Cytophagales</taxon>
        <taxon>Hymenobacteraceae</taxon>
        <taxon>Rufibacter</taxon>
    </lineage>
</organism>
<comment type="caution">
    <text evidence="1">The sequence shown here is derived from an EMBL/GenBank/DDBJ whole genome shotgun (WGS) entry which is preliminary data.</text>
</comment>
<protein>
    <submittedName>
        <fullName evidence="1">Uncharacterized protein</fullName>
    </submittedName>
</protein>
<reference evidence="1 2" key="1">
    <citation type="submission" date="2020-08" db="EMBL/GenBank/DDBJ databases">
        <title>Genomic Encyclopedia of Type Strains, Phase IV (KMG-IV): sequencing the most valuable type-strain genomes for metagenomic binning, comparative biology and taxonomic classification.</title>
        <authorList>
            <person name="Goeker M."/>
        </authorList>
    </citation>
    <scope>NUCLEOTIDE SEQUENCE [LARGE SCALE GENOMIC DNA]</scope>
    <source>
        <strain evidence="1 2">DSM 29854</strain>
    </source>
</reference>
<name>A0A839GYK1_9BACT</name>
<dbReference type="AlphaFoldDB" id="A0A839GYK1"/>
<evidence type="ECO:0000313" key="2">
    <source>
        <dbReference type="Proteomes" id="UP000563094"/>
    </source>
</evidence>
<keyword evidence="2" id="KW-1185">Reference proteome</keyword>
<sequence>MPKLTERQKIIANIIKNVHSKKWECVIDGCTNPAINSHLLQQNGILDNVSVDGHLIEYKPTDPFTWKEDSLPFEKKRIGKKNAFSLPLFCNNHDSSIFKEVETHPIDLEQYRVQLLLSYRVICAEIRKKQVNVEQFSRLLNAETLKGDRGRENLRLVKEGNELGIKDLEKYKILFEEELINESSRFTFKIYKYPFLDIYGSAVFSPLDYLKTDAYQSEPLNGVFIHVIPYNDFTNIIVGYCNNYTDDWIVKYIDSWNNLEEEDFEKKLTQLFAAHIENWGMSPDLLKEIKKDNLQRLEEYMAKNANNLSQHQKVNFNLFEYDEE</sequence>
<gene>
    <name evidence="1" type="ORF">FHS90_004653</name>
</gene>
<dbReference type="Proteomes" id="UP000563094">
    <property type="component" value="Unassembled WGS sequence"/>
</dbReference>
<evidence type="ECO:0000313" key="1">
    <source>
        <dbReference type="EMBL" id="MBA9079907.1"/>
    </source>
</evidence>
<accession>A0A839GYK1</accession>
<dbReference type="EMBL" id="JACJIQ010000041">
    <property type="protein sequence ID" value="MBA9079907.1"/>
    <property type="molecule type" value="Genomic_DNA"/>
</dbReference>
<dbReference type="RefSeq" id="WP_182514619.1">
    <property type="nucleotide sequence ID" value="NZ_JACJIQ010000041.1"/>
</dbReference>
<proteinExistence type="predicted"/>